<dbReference type="EMBL" id="BGZK01000103">
    <property type="protein sequence ID" value="GBP19025.1"/>
    <property type="molecule type" value="Genomic_DNA"/>
</dbReference>
<name>A0A4C1TYA1_EUMVA</name>
<evidence type="ECO:0000313" key="1">
    <source>
        <dbReference type="EMBL" id="GBP19025.1"/>
    </source>
</evidence>
<organism evidence="1 2">
    <name type="scientific">Eumeta variegata</name>
    <name type="common">Bagworm moth</name>
    <name type="synonym">Eumeta japonica</name>
    <dbReference type="NCBI Taxonomy" id="151549"/>
    <lineage>
        <taxon>Eukaryota</taxon>
        <taxon>Metazoa</taxon>
        <taxon>Ecdysozoa</taxon>
        <taxon>Arthropoda</taxon>
        <taxon>Hexapoda</taxon>
        <taxon>Insecta</taxon>
        <taxon>Pterygota</taxon>
        <taxon>Neoptera</taxon>
        <taxon>Endopterygota</taxon>
        <taxon>Lepidoptera</taxon>
        <taxon>Glossata</taxon>
        <taxon>Ditrysia</taxon>
        <taxon>Tineoidea</taxon>
        <taxon>Psychidae</taxon>
        <taxon>Oiketicinae</taxon>
        <taxon>Eumeta</taxon>
    </lineage>
</organism>
<sequence>MRLYIENAANCPQALDYLESSSSAVPDFGTAASRPPAPVTYEPRHDNVCVRLLNDKGCRKNHNPPFDFAVDTASRDFLNSSSTNP</sequence>
<dbReference type="Proteomes" id="UP000299102">
    <property type="component" value="Unassembled WGS sequence"/>
</dbReference>
<proteinExistence type="predicted"/>
<comment type="caution">
    <text evidence="1">The sequence shown here is derived from an EMBL/GenBank/DDBJ whole genome shotgun (WGS) entry which is preliminary data.</text>
</comment>
<gene>
    <name evidence="1" type="ORF">EVAR_78494_1</name>
</gene>
<dbReference type="AlphaFoldDB" id="A0A4C1TYA1"/>
<keyword evidence="2" id="KW-1185">Reference proteome</keyword>
<accession>A0A4C1TYA1</accession>
<protein>
    <submittedName>
        <fullName evidence="1">Uncharacterized protein</fullName>
    </submittedName>
</protein>
<reference evidence="1 2" key="1">
    <citation type="journal article" date="2019" name="Commun. Biol.">
        <title>The bagworm genome reveals a unique fibroin gene that provides high tensile strength.</title>
        <authorList>
            <person name="Kono N."/>
            <person name="Nakamura H."/>
            <person name="Ohtoshi R."/>
            <person name="Tomita M."/>
            <person name="Numata K."/>
            <person name="Arakawa K."/>
        </authorList>
    </citation>
    <scope>NUCLEOTIDE SEQUENCE [LARGE SCALE GENOMIC DNA]</scope>
</reference>
<evidence type="ECO:0000313" key="2">
    <source>
        <dbReference type="Proteomes" id="UP000299102"/>
    </source>
</evidence>